<accession>A0A8T1RUP8</accession>
<evidence type="ECO:0000259" key="1">
    <source>
        <dbReference type="Pfam" id="PF21273"/>
    </source>
</evidence>
<dbReference type="OrthoDB" id="5772781at2759"/>
<feature type="domain" description="Sortin nexin 17/31 FERM" evidence="1">
    <location>
        <begin position="26"/>
        <end position="60"/>
    </location>
</feature>
<evidence type="ECO:0000313" key="3">
    <source>
        <dbReference type="Proteomes" id="UP000765507"/>
    </source>
</evidence>
<dbReference type="Proteomes" id="UP000765507">
    <property type="component" value="Unassembled WGS sequence"/>
</dbReference>
<dbReference type="Pfam" id="PF21273">
    <property type="entry name" value="SNX17-27-31_F1_FERM"/>
    <property type="match status" value="1"/>
</dbReference>
<name>A0A8T1RUP8_CHESE</name>
<reference evidence="2 3" key="1">
    <citation type="journal article" date="2020" name="G3 (Bethesda)">
        <title>Draft Genome of the Common Snapping Turtle, Chelydra serpentina, a Model for Phenotypic Plasticity in Reptiles.</title>
        <authorList>
            <person name="Das D."/>
            <person name="Singh S.K."/>
            <person name="Bierstedt J."/>
            <person name="Erickson A."/>
            <person name="Galli G.L.J."/>
            <person name="Crossley D.A. 2nd"/>
            <person name="Rhen T."/>
        </authorList>
    </citation>
    <scope>NUCLEOTIDE SEQUENCE [LARGE SCALE GENOMIC DNA]</scope>
    <source>
        <strain evidence="2">KW</strain>
    </source>
</reference>
<feature type="non-terminal residue" evidence="2">
    <location>
        <position position="81"/>
    </location>
</feature>
<protein>
    <submittedName>
        <fullName evidence="2">Sorting nexin 17</fullName>
    </submittedName>
</protein>
<feature type="non-terminal residue" evidence="2">
    <location>
        <position position="1"/>
    </location>
</feature>
<dbReference type="EMBL" id="JAHGAV010008437">
    <property type="protein sequence ID" value="KAG6920398.1"/>
    <property type="molecule type" value="Genomic_DNA"/>
</dbReference>
<gene>
    <name evidence="2" type="ORF">G0U57_020299</name>
</gene>
<sequence length="81" mass="9176">EGGWGQLSRSGKSPGPLAAGSERCFSLAVMRKLQEFELPYVSVTSLRNPDYKIILRKSYWDSSYDDDVMEQRVGLDLLYAQ</sequence>
<dbReference type="InterPro" id="IPR048763">
    <property type="entry name" value="SNX17-31_FERM_F1"/>
</dbReference>
<organism evidence="2 3">
    <name type="scientific">Chelydra serpentina</name>
    <name type="common">Snapping turtle</name>
    <name type="synonym">Testudo serpentina</name>
    <dbReference type="NCBI Taxonomy" id="8475"/>
    <lineage>
        <taxon>Eukaryota</taxon>
        <taxon>Metazoa</taxon>
        <taxon>Chordata</taxon>
        <taxon>Craniata</taxon>
        <taxon>Vertebrata</taxon>
        <taxon>Euteleostomi</taxon>
        <taxon>Archelosauria</taxon>
        <taxon>Testudinata</taxon>
        <taxon>Testudines</taxon>
        <taxon>Cryptodira</taxon>
        <taxon>Durocryptodira</taxon>
        <taxon>Americhelydia</taxon>
        <taxon>Chelydroidea</taxon>
        <taxon>Chelydridae</taxon>
        <taxon>Chelydra</taxon>
    </lineage>
</organism>
<comment type="caution">
    <text evidence="2">The sequence shown here is derived from an EMBL/GenBank/DDBJ whole genome shotgun (WGS) entry which is preliminary data.</text>
</comment>
<proteinExistence type="predicted"/>
<keyword evidence="3" id="KW-1185">Reference proteome</keyword>
<dbReference type="Gene3D" id="3.10.20.90">
    <property type="entry name" value="Phosphatidylinositol 3-kinase Catalytic Subunit, Chain A, domain 1"/>
    <property type="match status" value="1"/>
</dbReference>
<evidence type="ECO:0000313" key="2">
    <source>
        <dbReference type="EMBL" id="KAG6920398.1"/>
    </source>
</evidence>
<dbReference type="AlphaFoldDB" id="A0A8T1RUP8"/>